<comment type="caution">
    <text evidence="5">The sequence shown here is derived from an EMBL/GenBank/DDBJ whole genome shotgun (WGS) entry which is preliminary data.</text>
</comment>
<protein>
    <submittedName>
        <fullName evidence="5">RluA family pseudouridine synthase</fullName>
    </submittedName>
</protein>
<dbReference type="PROSITE" id="PS01129">
    <property type="entry name" value="PSI_RLU"/>
    <property type="match status" value="1"/>
</dbReference>
<evidence type="ECO:0000313" key="5">
    <source>
        <dbReference type="EMBL" id="MCD1655561.1"/>
    </source>
</evidence>
<proteinExistence type="inferred from homology"/>
<feature type="domain" description="Pseudouridine synthase RsuA/RluA-like" evidence="4">
    <location>
        <begin position="90"/>
        <end position="260"/>
    </location>
</feature>
<dbReference type="GO" id="GO:0009982">
    <property type="term" value="F:pseudouridine synthase activity"/>
    <property type="evidence" value="ECO:0007669"/>
    <property type="project" value="InterPro"/>
</dbReference>
<dbReference type="PANTHER" id="PTHR21600">
    <property type="entry name" value="MITOCHONDRIAL RNA PSEUDOURIDINE SYNTHASE"/>
    <property type="match status" value="1"/>
</dbReference>
<evidence type="ECO:0000256" key="1">
    <source>
        <dbReference type="ARBA" id="ARBA00010876"/>
    </source>
</evidence>
<gene>
    <name evidence="5" type="ORF">K7J14_12745</name>
</gene>
<dbReference type="InterPro" id="IPR006145">
    <property type="entry name" value="PsdUridine_synth_RsuA/RluA"/>
</dbReference>
<name>A0AAE3EJG1_9SPIR</name>
<evidence type="ECO:0000313" key="6">
    <source>
        <dbReference type="Proteomes" id="UP001198163"/>
    </source>
</evidence>
<dbReference type="InterPro" id="IPR006224">
    <property type="entry name" value="PsdUridine_synth_RluA-like_CS"/>
</dbReference>
<dbReference type="GO" id="GO:0000455">
    <property type="term" value="P:enzyme-directed rRNA pseudouridine synthesis"/>
    <property type="evidence" value="ECO:0007669"/>
    <property type="project" value="TreeGrafter"/>
</dbReference>
<dbReference type="InterPro" id="IPR020103">
    <property type="entry name" value="PsdUridine_synth_cat_dom_sf"/>
</dbReference>
<keyword evidence="2" id="KW-0413">Isomerase</keyword>
<feature type="region of interest" description="Disordered" evidence="3">
    <location>
        <begin position="192"/>
        <end position="220"/>
    </location>
</feature>
<dbReference type="RefSeq" id="WP_230756941.1">
    <property type="nucleotide sequence ID" value="NZ_JAINWA010000003.1"/>
</dbReference>
<dbReference type="GO" id="GO:0003723">
    <property type="term" value="F:RNA binding"/>
    <property type="evidence" value="ECO:0007669"/>
    <property type="project" value="InterPro"/>
</dbReference>
<comment type="similarity">
    <text evidence="1">Belongs to the pseudouridine synthase RluA family.</text>
</comment>
<evidence type="ECO:0000256" key="2">
    <source>
        <dbReference type="ARBA" id="ARBA00023235"/>
    </source>
</evidence>
<dbReference type="AlphaFoldDB" id="A0AAE3EJG1"/>
<dbReference type="Proteomes" id="UP001198163">
    <property type="component" value="Unassembled WGS sequence"/>
</dbReference>
<sequence>MTSPIPLTRRISIPPDARGLSLAGYLSARFTYFDSASWTREIEEGRVLINGRPADPLSLLKPADQLQWTPLPYEEPPVNTNWKTLHETDDFIWIEKPAGLPVHPSGIYRENTLWNFLGMAETGYSFINRLDRETSGVVVAAKGARQAALASRWLQEGLIRKEYRVLVHGAAPEAFEARGYLKPDSASPVRKKSLFVRDDAEPRAQPESGERQEPPIPASSRCETAFERIKEFSLPDGSRGSLLAAFPRTGKTHQIRATLQGSGFPVVGDKLYGLDPEFFIRFIEGSLTEKDHERLILPNQALHCMRMILPIKGVDIAKTVSGIPESWDEVLV</sequence>
<dbReference type="CDD" id="cd02869">
    <property type="entry name" value="PseudoU_synth_RluA_like"/>
    <property type="match status" value="1"/>
</dbReference>
<dbReference type="GO" id="GO:0140098">
    <property type="term" value="F:catalytic activity, acting on RNA"/>
    <property type="evidence" value="ECO:0007669"/>
    <property type="project" value="UniProtKB-ARBA"/>
</dbReference>
<feature type="compositionally biased region" description="Basic and acidic residues" evidence="3">
    <location>
        <begin position="195"/>
        <end position="213"/>
    </location>
</feature>
<evidence type="ECO:0000259" key="4">
    <source>
        <dbReference type="Pfam" id="PF00849"/>
    </source>
</evidence>
<organism evidence="5 6">
    <name type="scientific">Teretinema zuelzerae</name>
    <dbReference type="NCBI Taxonomy" id="156"/>
    <lineage>
        <taxon>Bacteria</taxon>
        <taxon>Pseudomonadati</taxon>
        <taxon>Spirochaetota</taxon>
        <taxon>Spirochaetia</taxon>
        <taxon>Spirochaetales</taxon>
        <taxon>Treponemataceae</taxon>
        <taxon>Teretinema</taxon>
    </lineage>
</organism>
<accession>A0AAE3EJG1</accession>
<keyword evidence="6" id="KW-1185">Reference proteome</keyword>
<evidence type="ECO:0000256" key="3">
    <source>
        <dbReference type="SAM" id="MobiDB-lite"/>
    </source>
</evidence>
<dbReference type="InterPro" id="IPR050188">
    <property type="entry name" value="RluA_PseudoU_synthase"/>
</dbReference>
<dbReference type="Gene3D" id="3.30.2350.10">
    <property type="entry name" value="Pseudouridine synthase"/>
    <property type="match status" value="1"/>
</dbReference>
<dbReference type="PANTHER" id="PTHR21600:SF44">
    <property type="entry name" value="RIBOSOMAL LARGE SUBUNIT PSEUDOURIDINE SYNTHASE D"/>
    <property type="match status" value="1"/>
</dbReference>
<dbReference type="SUPFAM" id="SSF55120">
    <property type="entry name" value="Pseudouridine synthase"/>
    <property type="match status" value="1"/>
</dbReference>
<dbReference type="Pfam" id="PF00849">
    <property type="entry name" value="PseudoU_synth_2"/>
    <property type="match status" value="1"/>
</dbReference>
<dbReference type="EMBL" id="JAINWA010000003">
    <property type="protein sequence ID" value="MCD1655561.1"/>
    <property type="molecule type" value="Genomic_DNA"/>
</dbReference>
<reference evidence="5" key="1">
    <citation type="submission" date="2021-08" db="EMBL/GenBank/DDBJ databases">
        <title>Comparative analyses of Brucepasteria parasyntrophica and Teretinema zuelzerae.</title>
        <authorList>
            <person name="Song Y."/>
            <person name="Brune A."/>
        </authorList>
    </citation>
    <scope>NUCLEOTIDE SEQUENCE</scope>
    <source>
        <strain evidence="5">DSM 1903</strain>
    </source>
</reference>